<name>A0A6P1BYH3_9BRAD</name>
<dbReference type="EMBL" id="VKHP01000731">
    <property type="protein sequence ID" value="NEV03120.1"/>
    <property type="molecule type" value="Genomic_DNA"/>
</dbReference>
<evidence type="ECO:0000256" key="1">
    <source>
        <dbReference type="SAM" id="MobiDB-lite"/>
    </source>
</evidence>
<feature type="compositionally biased region" description="Basic residues" evidence="1">
    <location>
        <begin position="31"/>
        <end position="40"/>
    </location>
</feature>
<dbReference type="AlphaFoldDB" id="A0A6P1BYH3"/>
<comment type="caution">
    <text evidence="2">The sequence shown here is derived from an EMBL/GenBank/DDBJ whole genome shotgun (WGS) entry which is preliminary data.</text>
</comment>
<reference evidence="2 3" key="1">
    <citation type="journal article" date="2020" name="Arch. Microbiol.">
        <title>Bradyrhizobium uaiense sp. nov., a new highly efficient cowpea symbiont.</title>
        <authorList>
            <person name="Cabral Michel D."/>
            <person name="Azarias Guimaraes A."/>
            <person name="Martins da Costa E."/>
            <person name="Soares de Carvalho T."/>
            <person name="Balsanelli E."/>
            <person name="Willems A."/>
            <person name="Maltempi de Souza E."/>
            <person name="de Souza Moreira F.M."/>
        </authorList>
    </citation>
    <scope>NUCLEOTIDE SEQUENCE [LARGE SCALE GENOMIC DNA]</scope>
    <source>
        <strain evidence="2 3">UFLA 03-164</strain>
    </source>
</reference>
<dbReference type="PANTHER" id="PTHR33627:SF1">
    <property type="entry name" value="TRANSPOSASE"/>
    <property type="match status" value="1"/>
</dbReference>
<gene>
    <name evidence="2" type="ORF">FNJ47_47650</name>
</gene>
<feature type="compositionally biased region" description="Low complexity" evidence="1">
    <location>
        <begin position="60"/>
        <end position="69"/>
    </location>
</feature>
<feature type="region of interest" description="Disordered" evidence="1">
    <location>
        <begin position="31"/>
        <end position="75"/>
    </location>
</feature>
<proteinExistence type="predicted"/>
<organism evidence="2 3">
    <name type="scientific">Bradyrhizobium uaiense</name>
    <dbReference type="NCBI Taxonomy" id="2594946"/>
    <lineage>
        <taxon>Bacteria</taxon>
        <taxon>Pseudomonadati</taxon>
        <taxon>Pseudomonadota</taxon>
        <taxon>Alphaproteobacteria</taxon>
        <taxon>Hyphomicrobiales</taxon>
        <taxon>Nitrobacteraceae</taxon>
        <taxon>Bradyrhizobium</taxon>
    </lineage>
</organism>
<accession>A0A6P1BYH3</accession>
<feature type="compositionally biased region" description="Basic residues" evidence="1">
    <location>
        <begin position="48"/>
        <end position="59"/>
    </location>
</feature>
<protein>
    <submittedName>
        <fullName evidence="2">IS701 family transposase</fullName>
    </submittedName>
</protein>
<evidence type="ECO:0000313" key="3">
    <source>
        <dbReference type="Proteomes" id="UP000468531"/>
    </source>
</evidence>
<keyword evidence="3" id="KW-1185">Reference proteome</keyword>
<dbReference type="Proteomes" id="UP000468531">
    <property type="component" value="Unassembled WGS sequence"/>
</dbReference>
<dbReference type="InterPro" id="IPR039365">
    <property type="entry name" value="IS701-like"/>
</dbReference>
<dbReference type="PANTHER" id="PTHR33627">
    <property type="entry name" value="TRANSPOSASE"/>
    <property type="match status" value="1"/>
</dbReference>
<feature type="non-terminal residue" evidence="2">
    <location>
        <position position="1"/>
    </location>
</feature>
<sequence length="75" mass="8563">DHFEGRSWKGLHRHALMTMIAYAFLQHRRLAHAGRKKKNQRPPASANHARRTSRHRRSHPSAAVSAVPTLPKTNP</sequence>
<evidence type="ECO:0000313" key="2">
    <source>
        <dbReference type="EMBL" id="NEV03120.1"/>
    </source>
</evidence>